<organism evidence="3 4">
    <name type="scientific">Zongyangia hominis</name>
    <dbReference type="NCBI Taxonomy" id="2763677"/>
    <lineage>
        <taxon>Bacteria</taxon>
        <taxon>Bacillati</taxon>
        <taxon>Bacillota</taxon>
        <taxon>Clostridia</taxon>
        <taxon>Eubacteriales</taxon>
        <taxon>Oscillospiraceae</taxon>
        <taxon>Zongyangia</taxon>
    </lineage>
</organism>
<feature type="transmembrane region" description="Helical" evidence="1">
    <location>
        <begin position="176"/>
        <end position="195"/>
    </location>
</feature>
<comment type="caution">
    <text evidence="3">The sequence shown here is derived from an EMBL/GenBank/DDBJ whole genome shotgun (WGS) entry which is preliminary data.</text>
</comment>
<feature type="domain" description="VanZ-like" evidence="2">
    <location>
        <begin position="77"/>
        <end position="215"/>
    </location>
</feature>
<gene>
    <name evidence="3" type="ORF">H8709_11080</name>
</gene>
<keyword evidence="1" id="KW-0472">Membrane</keyword>
<feature type="transmembrane region" description="Helical" evidence="1">
    <location>
        <begin position="201"/>
        <end position="220"/>
    </location>
</feature>
<feature type="transmembrane region" description="Helical" evidence="1">
    <location>
        <begin position="68"/>
        <end position="90"/>
    </location>
</feature>
<evidence type="ECO:0000256" key="1">
    <source>
        <dbReference type="SAM" id="Phobius"/>
    </source>
</evidence>
<dbReference type="Pfam" id="PF04892">
    <property type="entry name" value="VanZ"/>
    <property type="match status" value="1"/>
</dbReference>
<dbReference type="AlphaFoldDB" id="A0A926EGF2"/>
<evidence type="ECO:0000313" key="4">
    <source>
        <dbReference type="Proteomes" id="UP000660861"/>
    </source>
</evidence>
<dbReference type="RefSeq" id="WP_262398414.1">
    <property type="nucleotide sequence ID" value="NZ_JACRTC010000010.1"/>
</dbReference>
<keyword evidence="1" id="KW-0812">Transmembrane</keyword>
<dbReference type="EMBL" id="JACRTC010000010">
    <property type="protein sequence ID" value="MBC8571361.1"/>
    <property type="molecule type" value="Genomic_DNA"/>
</dbReference>
<proteinExistence type="predicted"/>
<feature type="transmembrane region" description="Helical" evidence="1">
    <location>
        <begin position="39"/>
        <end position="56"/>
    </location>
</feature>
<dbReference type="Proteomes" id="UP000660861">
    <property type="component" value="Unassembled WGS sequence"/>
</dbReference>
<dbReference type="PANTHER" id="PTHR36834:SF1">
    <property type="entry name" value="INTEGRAL MEMBRANE PROTEIN"/>
    <property type="match status" value="1"/>
</dbReference>
<keyword evidence="1" id="KW-1133">Transmembrane helix</keyword>
<protein>
    <submittedName>
        <fullName evidence="3">VanZ family protein</fullName>
    </submittedName>
</protein>
<sequence length="242" mass="26879">MKTAVYRVCALVCYLLSGAAFACFVYGSLALSLSPIGKVGVLCVGCLCFYLGSLALGRTLLPPWPRRLAVFSLALFFILYLWLLLSFTLFDVFFGRSALRPIGWSGEAFTRYLQTSLNLLPFRTIGEFVLAIFTGDLPPRVILTNLLGNLCAMMPFAFFLPALFPRLRSWRRFIPAMVLIVAGIELSQFLLLTGSCDIDDIILNAGGACLLFALLQWAPVKRWVQKLTLEDAPALPARRDRP</sequence>
<feature type="transmembrane region" description="Helical" evidence="1">
    <location>
        <begin position="12"/>
        <end position="33"/>
    </location>
</feature>
<evidence type="ECO:0000313" key="3">
    <source>
        <dbReference type="EMBL" id="MBC8571361.1"/>
    </source>
</evidence>
<feature type="transmembrane region" description="Helical" evidence="1">
    <location>
        <begin position="146"/>
        <end position="164"/>
    </location>
</feature>
<evidence type="ECO:0000259" key="2">
    <source>
        <dbReference type="Pfam" id="PF04892"/>
    </source>
</evidence>
<name>A0A926EGF2_9FIRM</name>
<dbReference type="PROSITE" id="PS51257">
    <property type="entry name" value="PROKAR_LIPOPROTEIN"/>
    <property type="match status" value="1"/>
</dbReference>
<reference evidence="3" key="1">
    <citation type="submission" date="2020-08" db="EMBL/GenBank/DDBJ databases">
        <title>Genome public.</title>
        <authorList>
            <person name="Liu C."/>
            <person name="Sun Q."/>
        </authorList>
    </citation>
    <scope>NUCLEOTIDE SEQUENCE</scope>
    <source>
        <strain evidence="3">NSJ-54</strain>
    </source>
</reference>
<keyword evidence="4" id="KW-1185">Reference proteome</keyword>
<dbReference type="InterPro" id="IPR053150">
    <property type="entry name" value="Teicoplanin_resist-assoc"/>
</dbReference>
<dbReference type="PANTHER" id="PTHR36834">
    <property type="entry name" value="MEMBRANE PROTEIN-RELATED"/>
    <property type="match status" value="1"/>
</dbReference>
<dbReference type="InterPro" id="IPR006976">
    <property type="entry name" value="VanZ-like"/>
</dbReference>
<accession>A0A926EGF2</accession>